<dbReference type="GO" id="GO:0051017">
    <property type="term" value="P:actin filament bundle assembly"/>
    <property type="evidence" value="ECO:0007669"/>
    <property type="project" value="TreeGrafter"/>
</dbReference>
<protein>
    <submittedName>
        <fullName evidence="4">Uncharacterized protein</fullName>
    </submittedName>
</protein>
<gene>
    <name evidence="4" type="ORF">DBRI1063_LOCUS13574</name>
</gene>
<dbReference type="SMART" id="SM00248">
    <property type="entry name" value="ANK"/>
    <property type="match status" value="7"/>
</dbReference>
<organism evidence="4">
    <name type="scientific">Ditylum brightwellii</name>
    <dbReference type="NCBI Taxonomy" id="49249"/>
    <lineage>
        <taxon>Eukaryota</taxon>
        <taxon>Sar</taxon>
        <taxon>Stramenopiles</taxon>
        <taxon>Ochrophyta</taxon>
        <taxon>Bacillariophyta</taxon>
        <taxon>Mediophyceae</taxon>
        <taxon>Lithodesmiophycidae</taxon>
        <taxon>Lithodesmiales</taxon>
        <taxon>Lithodesmiaceae</taxon>
        <taxon>Ditylum</taxon>
    </lineage>
</organism>
<proteinExistence type="predicted"/>
<accession>A0A7S1ZCL3</accession>
<keyword evidence="1" id="KW-0677">Repeat</keyword>
<reference evidence="4" key="1">
    <citation type="submission" date="2021-01" db="EMBL/GenBank/DDBJ databases">
        <authorList>
            <person name="Corre E."/>
            <person name="Pelletier E."/>
            <person name="Niang G."/>
            <person name="Scheremetjew M."/>
            <person name="Finn R."/>
            <person name="Kale V."/>
            <person name="Holt S."/>
            <person name="Cochrane G."/>
            <person name="Meng A."/>
            <person name="Brown T."/>
            <person name="Cohen L."/>
        </authorList>
    </citation>
    <scope>NUCLEOTIDE SEQUENCE</scope>
    <source>
        <strain evidence="4">Pop2</strain>
    </source>
</reference>
<dbReference type="Gene3D" id="1.25.40.20">
    <property type="entry name" value="Ankyrin repeat-containing domain"/>
    <property type="match status" value="1"/>
</dbReference>
<dbReference type="Pfam" id="PF12796">
    <property type="entry name" value="Ank_2"/>
    <property type="match status" value="1"/>
</dbReference>
<dbReference type="InterPro" id="IPR036770">
    <property type="entry name" value="Ankyrin_rpt-contain_sf"/>
</dbReference>
<name>A0A7S1ZCL3_9STRA</name>
<evidence type="ECO:0000256" key="3">
    <source>
        <dbReference type="SAM" id="MobiDB-lite"/>
    </source>
</evidence>
<dbReference type="InterPro" id="IPR002110">
    <property type="entry name" value="Ankyrin_rpt"/>
</dbReference>
<evidence type="ECO:0000256" key="1">
    <source>
        <dbReference type="ARBA" id="ARBA00022737"/>
    </source>
</evidence>
<dbReference type="EMBL" id="HBGN01021272">
    <property type="protein sequence ID" value="CAD9335005.1"/>
    <property type="molecule type" value="Transcribed_RNA"/>
</dbReference>
<feature type="region of interest" description="Disordered" evidence="3">
    <location>
        <begin position="1"/>
        <end position="31"/>
    </location>
</feature>
<dbReference type="GO" id="GO:0005737">
    <property type="term" value="C:cytoplasm"/>
    <property type="evidence" value="ECO:0007669"/>
    <property type="project" value="TreeGrafter"/>
</dbReference>
<dbReference type="SUPFAM" id="SSF48403">
    <property type="entry name" value="Ankyrin repeat"/>
    <property type="match status" value="1"/>
</dbReference>
<dbReference type="AlphaFoldDB" id="A0A7S1ZCL3"/>
<dbReference type="PANTHER" id="PTHR24153">
    <property type="entry name" value="ESPIN"/>
    <property type="match status" value="1"/>
</dbReference>
<dbReference type="InterPro" id="IPR052420">
    <property type="entry name" value="Espin/Espin-like"/>
</dbReference>
<evidence type="ECO:0000313" key="4">
    <source>
        <dbReference type="EMBL" id="CAD9335005.1"/>
    </source>
</evidence>
<sequence>MSTRDVVKEDLSSKTPPIKRARKIDATHKRKEARLQEQIKNISPKKSSASLLPPPLCPLLLIKRWFHDVQQKQGISLTNGGGGHGHHNNNCGDNLLHIACRYKAPLEVVSLLIQRYPRYLNGENDNGEVPLHVACAYKAPFDIVSLLAQTGGYASMNRKCIPFGEAPIHVACRERASPKIISLLLETYPLSVQLEDSTSNLPIHIACTDYHMEEVSLEVVSLLLEKWPDSVGKVSTMGQTPLSLLCRSERAPMKVISMLMKNFAHVISYKPDPWSRNALHEACQARAPKEVISTLLKKWPRSIRETTPWYKQSPLHLACMSRASDDVLRLLLREYPFALIERDVKGHMPREVEYATFSPNMTELLECVSLLLYNQNDKVMAADVLWYFSQKRWWDGVVIVLNICPTVVQHMDIKDDIFPDLLYFIGCQSKLLVVWEVIKNNQELFSFAAS</sequence>
<evidence type="ECO:0000256" key="2">
    <source>
        <dbReference type="ARBA" id="ARBA00023043"/>
    </source>
</evidence>
<dbReference type="PANTHER" id="PTHR24153:SF8">
    <property type="entry name" value="FORKED, ISOFORM F"/>
    <property type="match status" value="1"/>
</dbReference>
<feature type="compositionally biased region" description="Basic and acidic residues" evidence="3">
    <location>
        <begin position="1"/>
        <end position="12"/>
    </location>
</feature>
<keyword evidence="2" id="KW-0040">ANK repeat</keyword>
<dbReference type="GO" id="GO:0051015">
    <property type="term" value="F:actin filament binding"/>
    <property type="evidence" value="ECO:0007669"/>
    <property type="project" value="TreeGrafter"/>
</dbReference>